<dbReference type="KEGG" id="euz:DVS28_a1777"/>
<name>A0A346XW71_9ACTN</name>
<dbReference type="AlphaFoldDB" id="A0A346XW71"/>
<dbReference type="Proteomes" id="UP000264006">
    <property type="component" value="Chromosome"/>
</dbReference>
<gene>
    <name evidence="6" type="ORF">DVS28_a1777</name>
</gene>
<dbReference type="PANTHER" id="PTHR46112">
    <property type="entry name" value="AMINOPEPTIDASE"/>
    <property type="match status" value="1"/>
</dbReference>
<dbReference type="GO" id="GO:0046872">
    <property type="term" value="F:metal ion binding"/>
    <property type="evidence" value="ECO:0007669"/>
    <property type="project" value="UniProtKB-KW"/>
</dbReference>
<organism evidence="6 7">
    <name type="scientific">Euzebya pacifica</name>
    <dbReference type="NCBI Taxonomy" id="1608957"/>
    <lineage>
        <taxon>Bacteria</taxon>
        <taxon>Bacillati</taxon>
        <taxon>Actinomycetota</taxon>
        <taxon>Nitriliruptoria</taxon>
        <taxon>Euzebyales</taxon>
    </lineage>
</organism>
<keyword evidence="6" id="KW-0645">Protease</keyword>
<keyword evidence="2" id="KW-0378">Hydrolase</keyword>
<dbReference type="Pfam" id="PF00557">
    <property type="entry name" value="Peptidase_M24"/>
    <property type="match status" value="1"/>
</dbReference>
<sequence length="359" mass="38151">MTIVPVELLGRRVARLQEAMAQAGIETLLVTELPSVRWLTGFSGSAGRALVRSTGPAVLVTDDRYTLRAKAEAPAAELVIDRTWGWLGDIRVEGSLAVQADVLPWAVVRELTDLLEDVELVPTSGLLAEVRAVKDDHEIAALRRACTITVEAFEAALGWIAPGLTEREIARRLLDDMTVRGAEASAFAPIVAAGPNGAVPHHSPSDRPVGRGELLTMDFGARVDGYHADMTRTVAVGAVGSDLTDLYDLVRRAQQAGVEAVRDGIEAKALDAVCRGVIAEAGHGADFRHGTGHGVGLMIHEEPFLGIQSTGTLRDRMAITVEPGVYVPGLGGVRIEDVVLVGHTDGERLTTASHDLIVL</sequence>
<proteinExistence type="inferred from homology"/>
<feature type="domain" description="Peptidase M24" evidence="4">
    <location>
        <begin position="141"/>
        <end position="341"/>
    </location>
</feature>
<evidence type="ECO:0000259" key="4">
    <source>
        <dbReference type="Pfam" id="PF00557"/>
    </source>
</evidence>
<evidence type="ECO:0000256" key="2">
    <source>
        <dbReference type="ARBA" id="ARBA00022801"/>
    </source>
</evidence>
<dbReference type="Gene3D" id="3.40.350.10">
    <property type="entry name" value="Creatinase/prolidase N-terminal domain"/>
    <property type="match status" value="1"/>
</dbReference>
<dbReference type="PANTHER" id="PTHR46112:SF8">
    <property type="entry name" value="CYTOPLASMIC PEPTIDASE PEPQ-RELATED"/>
    <property type="match status" value="1"/>
</dbReference>
<keyword evidence="1 3" id="KW-0479">Metal-binding</keyword>
<dbReference type="GO" id="GO:0004177">
    <property type="term" value="F:aminopeptidase activity"/>
    <property type="evidence" value="ECO:0007669"/>
    <property type="project" value="UniProtKB-KW"/>
</dbReference>
<keyword evidence="7" id="KW-1185">Reference proteome</keyword>
<dbReference type="EMBL" id="CP031165">
    <property type="protein sequence ID" value="AXV06468.1"/>
    <property type="molecule type" value="Genomic_DNA"/>
</dbReference>
<feature type="domain" description="Creatinase N-terminal" evidence="5">
    <location>
        <begin position="12"/>
        <end position="133"/>
    </location>
</feature>
<dbReference type="InterPro" id="IPR000994">
    <property type="entry name" value="Pept_M24"/>
</dbReference>
<comment type="similarity">
    <text evidence="3">Belongs to the peptidase M24B family.</text>
</comment>
<evidence type="ECO:0000256" key="1">
    <source>
        <dbReference type="ARBA" id="ARBA00022723"/>
    </source>
</evidence>
<evidence type="ECO:0000259" key="5">
    <source>
        <dbReference type="Pfam" id="PF01321"/>
    </source>
</evidence>
<dbReference type="RefSeq" id="WP_114591118.1">
    <property type="nucleotide sequence ID" value="NZ_CAXIBR010000012.1"/>
</dbReference>
<evidence type="ECO:0000313" key="7">
    <source>
        <dbReference type="Proteomes" id="UP000264006"/>
    </source>
</evidence>
<dbReference type="Gene3D" id="3.90.230.10">
    <property type="entry name" value="Creatinase/methionine aminopeptidase superfamily"/>
    <property type="match status" value="1"/>
</dbReference>
<dbReference type="SUPFAM" id="SSF55920">
    <property type="entry name" value="Creatinase/aminopeptidase"/>
    <property type="match status" value="1"/>
</dbReference>
<dbReference type="InterPro" id="IPR050659">
    <property type="entry name" value="Peptidase_M24B"/>
</dbReference>
<dbReference type="PROSITE" id="PS00491">
    <property type="entry name" value="PROLINE_PEPTIDASE"/>
    <property type="match status" value="1"/>
</dbReference>
<dbReference type="InterPro" id="IPR029149">
    <property type="entry name" value="Creatin/AminoP/Spt16_N"/>
</dbReference>
<dbReference type="InterPro" id="IPR036005">
    <property type="entry name" value="Creatinase/aminopeptidase-like"/>
</dbReference>
<evidence type="ECO:0000313" key="6">
    <source>
        <dbReference type="EMBL" id="AXV06468.1"/>
    </source>
</evidence>
<reference evidence="6 7" key="1">
    <citation type="submission" date="2018-09" db="EMBL/GenBank/DDBJ databases">
        <title>Complete genome sequence of Euzebya sp. DY32-46 isolated from seawater of Pacific Ocean.</title>
        <authorList>
            <person name="Xu L."/>
            <person name="Wu Y.-H."/>
            <person name="Xu X.-W."/>
        </authorList>
    </citation>
    <scope>NUCLEOTIDE SEQUENCE [LARGE SCALE GENOMIC DNA]</scope>
    <source>
        <strain evidence="6 7">DY32-46</strain>
    </source>
</reference>
<evidence type="ECO:0000256" key="3">
    <source>
        <dbReference type="RuleBase" id="RU000590"/>
    </source>
</evidence>
<dbReference type="InterPro" id="IPR000587">
    <property type="entry name" value="Creatinase_N"/>
</dbReference>
<dbReference type="Pfam" id="PF01321">
    <property type="entry name" value="Creatinase_N"/>
    <property type="match status" value="1"/>
</dbReference>
<keyword evidence="6" id="KW-0031">Aminopeptidase</keyword>
<protein>
    <submittedName>
        <fullName evidence="6">Aminopeptidase YpdF (MP-, MA-, MS-, AP-, NP-specific)</fullName>
    </submittedName>
</protein>
<accession>A0A346XW71</accession>
<dbReference type="SUPFAM" id="SSF53092">
    <property type="entry name" value="Creatinase/prolidase N-terminal domain"/>
    <property type="match status" value="1"/>
</dbReference>
<dbReference type="OrthoDB" id="9806388at2"/>
<dbReference type="InterPro" id="IPR001131">
    <property type="entry name" value="Peptidase_M24B_aminopep-P_CS"/>
</dbReference>
<dbReference type="CDD" id="cd01092">
    <property type="entry name" value="APP-like"/>
    <property type="match status" value="1"/>
</dbReference>